<dbReference type="GO" id="GO:0003700">
    <property type="term" value="F:DNA-binding transcription factor activity"/>
    <property type="evidence" value="ECO:0007669"/>
    <property type="project" value="TreeGrafter"/>
</dbReference>
<keyword evidence="6" id="KW-1185">Reference proteome</keyword>
<evidence type="ECO:0000256" key="2">
    <source>
        <dbReference type="ARBA" id="ARBA00023125"/>
    </source>
</evidence>
<sequence length="333" mass="37688">MKVTLKDIAEDTGYSISTVSRVLNGSNKISTKTRREIYQSAKKLKYPVYRSINGDTIIDTLTVNLVLTRFHVGEFYASFFEGFNSAASNNNIQLSMTSLRCPFDKALKRIKKLGESKNDGLIIFAPEFKNSEYRKVSNVLPDNFPIVSNGLIENPIFSTVTFDGYSGGYLAAEHFKNQGYRTCGIIRGDFDAVEARYRSNGFRDYIFQAPEMELSWDFHGDFSFESGKQAFRDFQKQEVKPRAVFASNDAMCHAFMEEALMHGYDVPGDIAMIGYDDLPICERHRPTITSIHTDYQKLGEVTMEKLKELLSNPKQEKGVLSLVPVTLSQRESS</sequence>
<dbReference type="InterPro" id="IPR000843">
    <property type="entry name" value="HTH_LacI"/>
</dbReference>
<feature type="domain" description="HTH lacI-type" evidence="4">
    <location>
        <begin position="3"/>
        <end position="46"/>
    </location>
</feature>
<reference evidence="5 6" key="1">
    <citation type="submission" date="2020-02" db="EMBL/GenBank/DDBJ databases">
        <title>Balneolaceae bacterium YR4-1, complete genome.</title>
        <authorList>
            <person name="Li Y."/>
            <person name="Wu S."/>
        </authorList>
    </citation>
    <scope>NUCLEOTIDE SEQUENCE [LARGE SCALE GENOMIC DNA]</scope>
    <source>
        <strain evidence="5 6">YR4-1</strain>
    </source>
</reference>
<keyword evidence="3" id="KW-0804">Transcription</keyword>
<protein>
    <submittedName>
        <fullName evidence="5">LacI family transcriptional regulator</fullName>
    </submittedName>
</protein>
<evidence type="ECO:0000259" key="4">
    <source>
        <dbReference type="PROSITE" id="PS50932"/>
    </source>
</evidence>
<dbReference type="SUPFAM" id="SSF47413">
    <property type="entry name" value="lambda repressor-like DNA-binding domains"/>
    <property type="match status" value="1"/>
</dbReference>
<dbReference type="InterPro" id="IPR010982">
    <property type="entry name" value="Lambda_DNA-bd_dom_sf"/>
</dbReference>
<evidence type="ECO:0000313" key="6">
    <source>
        <dbReference type="Proteomes" id="UP000473278"/>
    </source>
</evidence>
<comment type="caution">
    <text evidence="5">The sequence shown here is derived from an EMBL/GenBank/DDBJ whole genome shotgun (WGS) entry which is preliminary data.</text>
</comment>
<dbReference type="PANTHER" id="PTHR30146:SF109">
    <property type="entry name" value="HTH-TYPE TRANSCRIPTIONAL REGULATOR GALS"/>
    <property type="match status" value="1"/>
</dbReference>
<keyword evidence="1" id="KW-0805">Transcription regulation</keyword>
<dbReference type="CDD" id="cd06267">
    <property type="entry name" value="PBP1_LacI_sugar_binding-like"/>
    <property type="match status" value="1"/>
</dbReference>
<dbReference type="RefSeq" id="WP_165141121.1">
    <property type="nucleotide sequence ID" value="NZ_JAALLT010000002.1"/>
</dbReference>
<name>A0A6M1T8N6_9BACT</name>
<dbReference type="SUPFAM" id="SSF53822">
    <property type="entry name" value="Periplasmic binding protein-like I"/>
    <property type="match status" value="1"/>
</dbReference>
<dbReference type="SMART" id="SM00354">
    <property type="entry name" value="HTH_LACI"/>
    <property type="match status" value="1"/>
</dbReference>
<dbReference type="EMBL" id="JAALLT010000002">
    <property type="protein sequence ID" value="NGP76623.1"/>
    <property type="molecule type" value="Genomic_DNA"/>
</dbReference>
<dbReference type="Proteomes" id="UP000473278">
    <property type="component" value="Unassembled WGS sequence"/>
</dbReference>
<keyword evidence="2" id="KW-0238">DNA-binding</keyword>
<dbReference type="GO" id="GO:0000976">
    <property type="term" value="F:transcription cis-regulatory region binding"/>
    <property type="evidence" value="ECO:0007669"/>
    <property type="project" value="TreeGrafter"/>
</dbReference>
<evidence type="ECO:0000313" key="5">
    <source>
        <dbReference type="EMBL" id="NGP76623.1"/>
    </source>
</evidence>
<organism evidence="5 6">
    <name type="scientific">Halalkalibaculum roseum</name>
    <dbReference type="NCBI Taxonomy" id="2709311"/>
    <lineage>
        <taxon>Bacteria</taxon>
        <taxon>Pseudomonadati</taxon>
        <taxon>Balneolota</taxon>
        <taxon>Balneolia</taxon>
        <taxon>Balneolales</taxon>
        <taxon>Balneolaceae</taxon>
        <taxon>Halalkalibaculum</taxon>
    </lineage>
</organism>
<dbReference type="PANTHER" id="PTHR30146">
    <property type="entry name" value="LACI-RELATED TRANSCRIPTIONAL REPRESSOR"/>
    <property type="match status" value="1"/>
</dbReference>
<dbReference type="AlphaFoldDB" id="A0A6M1T8N6"/>
<evidence type="ECO:0000256" key="1">
    <source>
        <dbReference type="ARBA" id="ARBA00023015"/>
    </source>
</evidence>
<dbReference type="Gene3D" id="3.40.50.2300">
    <property type="match status" value="2"/>
</dbReference>
<accession>A0A6M1T8N6</accession>
<dbReference type="InterPro" id="IPR028082">
    <property type="entry name" value="Peripla_BP_I"/>
</dbReference>
<dbReference type="Pfam" id="PF00356">
    <property type="entry name" value="LacI"/>
    <property type="match status" value="1"/>
</dbReference>
<gene>
    <name evidence="5" type="ORF">G3570_08260</name>
</gene>
<dbReference type="InterPro" id="IPR046335">
    <property type="entry name" value="LacI/GalR-like_sensor"/>
</dbReference>
<dbReference type="PROSITE" id="PS50932">
    <property type="entry name" value="HTH_LACI_2"/>
    <property type="match status" value="1"/>
</dbReference>
<proteinExistence type="predicted"/>
<dbReference type="Gene3D" id="1.10.260.40">
    <property type="entry name" value="lambda repressor-like DNA-binding domains"/>
    <property type="match status" value="1"/>
</dbReference>
<dbReference type="CDD" id="cd01392">
    <property type="entry name" value="HTH_LacI"/>
    <property type="match status" value="1"/>
</dbReference>
<evidence type="ECO:0000256" key="3">
    <source>
        <dbReference type="ARBA" id="ARBA00023163"/>
    </source>
</evidence>
<dbReference type="Pfam" id="PF13377">
    <property type="entry name" value="Peripla_BP_3"/>
    <property type="match status" value="1"/>
</dbReference>